<accession>A0A2W1NLC7</accession>
<dbReference type="Proteomes" id="UP000214746">
    <property type="component" value="Unassembled WGS sequence"/>
</dbReference>
<reference evidence="1" key="1">
    <citation type="submission" date="2018-06" db="EMBL/GenBank/DDBJ databases">
        <title>Paenibacillus xerothermodurans sp. nov. an extremely dry heat resistant spore forming bacterium isolated from the soil of Cape Canaveral, Florida.</title>
        <authorList>
            <person name="Seuylemezian A."/>
            <person name="Kaur N."/>
            <person name="Patil P."/>
            <person name="Patil P."/>
            <person name="Mayilraj S."/>
            <person name="Vaishampayan P."/>
        </authorList>
    </citation>
    <scope>NUCLEOTIDE SEQUENCE [LARGE SCALE GENOMIC DNA]</scope>
    <source>
        <strain evidence="1">ATCC 27380</strain>
    </source>
</reference>
<dbReference type="EMBL" id="NHRJ02000013">
    <property type="protein sequence ID" value="PZE19803.1"/>
    <property type="molecule type" value="Genomic_DNA"/>
</dbReference>
<sequence>MFQNTTSYFYAVNNPFNHKLNHSGFFKSIRYLDYFPTNKLMNISQDKKPFHDESMKRLNICARPVVF</sequence>
<dbReference type="AlphaFoldDB" id="A0A2W1NLC7"/>
<keyword evidence="2" id="KW-1185">Reference proteome</keyword>
<gene>
    <name evidence="1" type="ORF">CBW46_016830</name>
</gene>
<organism evidence="1 2">
    <name type="scientific">Paenibacillus xerothermodurans</name>
    <dbReference type="NCBI Taxonomy" id="1977292"/>
    <lineage>
        <taxon>Bacteria</taxon>
        <taxon>Bacillati</taxon>
        <taxon>Bacillota</taxon>
        <taxon>Bacilli</taxon>
        <taxon>Bacillales</taxon>
        <taxon>Paenibacillaceae</taxon>
        <taxon>Paenibacillus</taxon>
    </lineage>
</organism>
<proteinExistence type="predicted"/>
<comment type="caution">
    <text evidence="1">The sequence shown here is derived from an EMBL/GenBank/DDBJ whole genome shotgun (WGS) entry which is preliminary data.</text>
</comment>
<name>A0A2W1NLC7_PAEXE</name>
<evidence type="ECO:0000313" key="1">
    <source>
        <dbReference type="EMBL" id="PZE19803.1"/>
    </source>
</evidence>
<protein>
    <submittedName>
        <fullName evidence="1">Uncharacterized protein</fullName>
    </submittedName>
</protein>
<evidence type="ECO:0000313" key="2">
    <source>
        <dbReference type="Proteomes" id="UP000214746"/>
    </source>
</evidence>